<dbReference type="STRING" id="1280950.HJO_02610"/>
<dbReference type="PANTHER" id="PTHR43669">
    <property type="entry name" value="5-KETO-D-GLUCONATE 5-REDUCTASE"/>
    <property type="match status" value="1"/>
</dbReference>
<dbReference type="InterPro" id="IPR036291">
    <property type="entry name" value="NAD(P)-bd_dom_sf"/>
</dbReference>
<keyword evidence="6" id="KW-1185">Reference proteome</keyword>
<evidence type="ECO:0000313" key="5">
    <source>
        <dbReference type="EMBL" id="KCZ94230.1"/>
    </source>
</evidence>
<dbReference type="Pfam" id="PF00106">
    <property type="entry name" value="adh_short"/>
    <property type="match status" value="1"/>
</dbReference>
<reference evidence="5 6" key="1">
    <citation type="journal article" date="2014" name="Antonie Van Leeuwenhoek">
        <title>Hyphomonas beringensis sp. nov. and Hyphomonas chukchiensis sp. nov., isolated from surface seawater of the Bering Sea and Chukchi Sea.</title>
        <authorList>
            <person name="Li C."/>
            <person name="Lai Q."/>
            <person name="Li G."/>
            <person name="Dong C."/>
            <person name="Wang J."/>
            <person name="Liao Y."/>
            <person name="Shao Z."/>
        </authorList>
    </citation>
    <scope>NUCLEOTIDE SEQUENCE [LARGE SCALE GENOMIC DNA]</scope>
    <source>
        <strain evidence="5 6">MHS-2</strain>
    </source>
</reference>
<dbReference type="InterPro" id="IPR057326">
    <property type="entry name" value="KR_dom"/>
</dbReference>
<evidence type="ECO:0000256" key="3">
    <source>
        <dbReference type="RuleBase" id="RU000363"/>
    </source>
</evidence>
<dbReference type="InterPro" id="IPR020904">
    <property type="entry name" value="Sc_DH/Rdtase_CS"/>
</dbReference>
<evidence type="ECO:0000259" key="4">
    <source>
        <dbReference type="SMART" id="SM00822"/>
    </source>
</evidence>
<dbReference type="Gene3D" id="3.40.50.720">
    <property type="entry name" value="NAD(P)-binding Rossmann-like Domain"/>
    <property type="match status" value="1"/>
</dbReference>
<sequence length="258" mass="27420">MDRRMSGRLAGKTALVTGASRGMGFAIAQRFVAEGANVALVARGKTELTEAASKIGANAAAFVCDVSDPASVREAFAAVRSRFGRLDILVNNAALATPNPLSDARDSDMQNEVAVNILGPIYCAREAASLMRRNGTGDIVNISSESVNHPYPHLGLYAATKSALETLSAVMRQEFGPEGIRVTTYRSGNVRGTFSRTWTPDAKARAREAARSAGFYARSGGQIEPEIPAEMILNIVTLPREAQIDLVELRGAAQLPEG</sequence>
<dbReference type="eggNOG" id="COG4221">
    <property type="taxonomic scope" value="Bacteria"/>
</dbReference>
<keyword evidence="2" id="KW-0560">Oxidoreductase</keyword>
<dbReference type="CDD" id="cd05233">
    <property type="entry name" value="SDR_c"/>
    <property type="match status" value="1"/>
</dbReference>
<accession>A0A059FU47</accession>
<dbReference type="GO" id="GO:0016491">
    <property type="term" value="F:oxidoreductase activity"/>
    <property type="evidence" value="ECO:0007669"/>
    <property type="project" value="UniProtKB-KW"/>
</dbReference>
<dbReference type="PATRIC" id="fig|1280950.3.peg.533"/>
<dbReference type="PROSITE" id="PS00061">
    <property type="entry name" value="ADH_SHORT"/>
    <property type="match status" value="1"/>
</dbReference>
<comment type="caution">
    <text evidence="5">The sequence shown here is derived from an EMBL/GenBank/DDBJ whole genome shotgun (WGS) entry which is preliminary data.</text>
</comment>
<dbReference type="AlphaFoldDB" id="A0A059FU47"/>
<feature type="domain" description="Ketoreductase" evidence="4">
    <location>
        <begin position="12"/>
        <end position="193"/>
    </location>
</feature>
<dbReference type="PRINTS" id="PR00081">
    <property type="entry name" value="GDHRDH"/>
</dbReference>
<protein>
    <submittedName>
        <fullName evidence="5">Short-chain dehydrogenase/reductase SDR</fullName>
    </submittedName>
</protein>
<dbReference type="SUPFAM" id="SSF51735">
    <property type="entry name" value="NAD(P)-binding Rossmann-fold domains"/>
    <property type="match status" value="1"/>
</dbReference>
<gene>
    <name evidence="5" type="ORF">HJO_02610</name>
</gene>
<dbReference type="PRINTS" id="PR00080">
    <property type="entry name" value="SDRFAMILY"/>
</dbReference>
<proteinExistence type="inferred from homology"/>
<evidence type="ECO:0000313" key="6">
    <source>
        <dbReference type="Proteomes" id="UP000025171"/>
    </source>
</evidence>
<dbReference type="SMART" id="SM00822">
    <property type="entry name" value="PKS_KR"/>
    <property type="match status" value="1"/>
</dbReference>
<dbReference type="PANTHER" id="PTHR43669:SF3">
    <property type="entry name" value="ALCOHOL DEHYDROGENASE, PUTATIVE (AFU_ORTHOLOGUE AFUA_3G03445)-RELATED"/>
    <property type="match status" value="1"/>
</dbReference>
<evidence type="ECO:0000256" key="2">
    <source>
        <dbReference type="ARBA" id="ARBA00023002"/>
    </source>
</evidence>
<comment type="similarity">
    <text evidence="1 3">Belongs to the short-chain dehydrogenases/reductases (SDR) family.</text>
</comment>
<dbReference type="Proteomes" id="UP000025171">
    <property type="component" value="Unassembled WGS sequence"/>
</dbReference>
<organism evidence="5 6">
    <name type="scientific">Hyphomonas johnsonii MHS-2</name>
    <dbReference type="NCBI Taxonomy" id="1280950"/>
    <lineage>
        <taxon>Bacteria</taxon>
        <taxon>Pseudomonadati</taxon>
        <taxon>Pseudomonadota</taxon>
        <taxon>Alphaproteobacteria</taxon>
        <taxon>Hyphomonadales</taxon>
        <taxon>Hyphomonadaceae</taxon>
        <taxon>Hyphomonas</taxon>
    </lineage>
</organism>
<name>A0A059FU47_9PROT</name>
<dbReference type="EMBL" id="ARYK01000001">
    <property type="protein sequence ID" value="KCZ94230.1"/>
    <property type="molecule type" value="Genomic_DNA"/>
</dbReference>
<evidence type="ECO:0000256" key="1">
    <source>
        <dbReference type="ARBA" id="ARBA00006484"/>
    </source>
</evidence>
<dbReference type="FunFam" id="3.40.50.720:FF:000084">
    <property type="entry name" value="Short-chain dehydrogenase reductase"/>
    <property type="match status" value="1"/>
</dbReference>
<dbReference type="InterPro" id="IPR002347">
    <property type="entry name" value="SDR_fam"/>
</dbReference>